<feature type="repeat" description="TPR" evidence="1">
    <location>
        <begin position="42"/>
        <end position="75"/>
    </location>
</feature>
<dbReference type="SMART" id="SM00028">
    <property type="entry name" value="TPR"/>
    <property type="match status" value="6"/>
</dbReference>
<keyword evidence="1" id="KW-0802">TPR repeat</keyword>
<evidence type="ECO:0000313" key="4">
    <source>
        <dbReference type="Proteomes" id="UP001159427"/>
    </source>
</evidence>
<organism evidence="3 4">
    <name type="scientific">Porites evermanni</name>
    <dbReference type="NCBI Taxonomy" id="104178"/>
    <lineage>
        <taxon>Eukaryota</taxon>
        <taxon>Metazoa</taxon>
        <taxon>Cnidaria</taxon>
        <taxon>Anthozoa</taxon>
        <taxon>Hexacorallia</taxon>
        <taxon>Scleractinia</taxon>
        <taxon>Fungiina</taxon>
        <taxon>Poritidae</taxon>
        <taxon>Porites</taxon>
    </lineage>
</organism>
<dbReference type="SUPFAM" id="SSF48452">
    <property type="entry name" value="TPR-like"/>
    <property type="match status" value="2"/>
</dbReference>
<dbReference type="InterPro" id="IPR019734">
    <property type="entry name" value="TPR_rpt"/>
</dbReference>
<feature type="domain" description="CHAT" evidence="2">
    <location>
        <begin position="741"/>
        <end position="900"/>
    </location>
</feature>
<dbReference type="InterPro" id="IPR011990">
    <property type="entry name" value="TPR-like_helical_dom_sf"/>
</dbReference>
<keyword evidence="4" id="KW-1185">Reference proteome</keyword>
<dbReference type="PROSITE" id="PS50005">
    <property type="entry name" value="TPR"/>
    <property type="match status" value="2"/>
</dbReference>
<sequence>MAEAYALIGSAKSQQRSFAESIRCFQKCLDICEDLGDTRFKIKTYGHMGAVYRNLGQIRQAIECFEKELHLARERGDMDLEFHAHTNLGLCYRDVGEYSRALGCYEKSLDVAMATGSRQDECGTYANLSNVYRYLGNARKALIYAKKSLELSKVLGDLRGQFAANGGMGNAYCTLGDNQASLTCFQENANLARKIGDKALIARAEYSLGLASRFSEDYRKALTHHRTAERLFKESGMRLPTYHAMLGSAYCLRMLQEYKAAGSIYQECINDYEELRSHLGNQENLKVSIGDLHVIVYKALAYTMLQDGEGRDALLVEDRGRAVALKDLLYHKFAVKSVYKLIKEQGTEDAKRVSRFVDKLREDDELTTLFYSFFNGQMCIWVVSNTCVDWVRPWGEKETEKYWALMNLVDTSLTQIREELKGEVEDREISASEADDYEDVFAVHESASVPWIHPVRHSGNFKDFEVDSSRKGVPKSCVKTKLSDVSDQGNPLRQLYNILIKPVEHLIRGNKLLIIPEAALYRLPFSALLDGGAIFLCKKYSVQMCTSLETLAIISERSKQDCQGGALVIGNPLVGRVCRRGEEVNPSGLPGAQREAELVGSLLNSAPLIQRMATKSAVMKRLSKVSIVHIAAHGDPVKGEIVLAPDPDPARNNRLPTEDEYMLTCADIASLSLRARLVVLSCCQTAQGDIRAEGVVGIARSFLGAGARAVVVSLWAIDDEATLSFMELFYNHLTKQGLSRMATKSAVMKRLSKVSIVHIAAHGDPVKGEIVLAPDPDPARNNRLPTEDEYMLTCADIASLSLRARLVVLSCCQTAQGDIRAEGVVGIARSFLGAGARAVVVSLWAIDDEATLSFMELFYNHLTKQGLSVCQALQRSMLTLQGREEFKRISDWAPFYVIGEDVKFSNEEMEQWRNKAAPGNKN</sequence>
<feature type="repeat" description="TPR" evidence="1">
    <location>
        <begin position="82"/>
        <end position="115"/>
    </location>
</feature>
<accession>A0ABN8SRU7</accession>
<reference evidence="3 4" key="1">
    <citation type="submission" date="2022-05" db="EMBL/GenBank/DDBJ databases">
        <authorList>
            <consortium name="Genoscope - CEA"/>
            <person name="William W."/>
        </authorList>
    </citation>
    <scope>NUCLEOTIDE SEQUENCE [LARGE SCALE GENOMIC DNA]</scope>
</reference>
<comment type="caution">
    <text evidence="3">The sequence shown here is derived from an EMBL/GenBank/DDBJ whole genome shotgun (WGS) entry which is preliminary data.</text>
</comment>
<dbReference type="Pfam" id="PF13424">
    <property type="entry name" value="TPR_12"/>
    <property type="match status" value="3"/>
</dbReference>
<dbReference type="PANTHER" id="PTHR10098">
    <property type="entry name" value="RAPSYN-RELATED"/>
    <property type="match status" value="1"/>
</dbReference>
<proteinExistence type="predicted"/>
<dbReference type="PANTHER" id="PTHR10098:SF108">
    <property type="entry name" value="TETRATRICOPEPTIDE REPEAT PROTEIN 28"/>
    <property type="match status" value="1"/>
</dbReference>
<dbReference type="Proteomes" id="UP001159427">
    <property type="component" value="Unassembled WGS sequence"/>
</dbReference>
<dbReference type="InterPro" id="IPR024983">
    <property type="entry name" value="CHAT_dom"/>
</dbReference>
<evidence type="ECO:0000313" key="3">
    <source>
        <dbReference type="EMBL" id="CAH3193015.1"/>
    </source>
</evidence>
<protein>
    <recommendedName>
        <fullName evidence="2">CHAT domain-containing protein</fullName>
    </recommendedName>
</protein>
<dbReference type="Gene3D" id="1.25.40.10">
    <property type="entry name" value="Tetratricopeptide repeat domain"/>
    <property type="match status" value="2"/>
</dbReference>
<dbReference type="Pfam" id="PF12770">
    <property type="entry name" value="CHAT"/>
    <property type="match status" value="2"/>
</dbReference>
<evidence type="ECO:0000259" key="2">
    <source>
        <dbReference type="Pfam" id="PF12770"/>
    </source>
</evidence>
<gene>
    <name evidence="3" type="ORF">PEVE_00025012</name>
</gene>
<name>A0ABN8SRU7_9CNID</name>
<evidence type="ECO:0000256" key="1">
    <source>
        <dbReference type="PROSITE-ProRule" id="PRU00339"/>
    </source>
</evidence>
<feature type="domain" description="CHAT" evidence="2">
    <location>
        <begin position="491"/>
        <end position="737"/>
    </location>
</feature>
<dbReference type="EMBL" id="CALNXI010003355">
    <property type="protein sequence ID" value="CAH3193015.1"/>
    <property type="molecule type" value="Genomic_DNA"/>
</dbReference>